<keyword evidence="2" id="KW-1185">Reference proteome</keyword>
<sequence>MLQNIKIVNGKEEQEQIIYQFYKGLNHETFHDAVLSLEERTHMKFSHGEVYFQNDLNKEDSKQFSLSQSDGLFVLNDSNVQKGAIIPLQLIVQYLVSNRDSISKQNDLNLIQLENIIDRLELTLKTNEY</sequence>
<reference evidence="1 2" key="1">
    <citation type="submission" date="2017-06" db="EMBL/GenBank/DDBJ databases">
        <authorList>
            <consortium name="Pathogen Informatics"/>
        </authorList>
    </citation>
    <scope>NUCLEOTIDE SEQUENCE [LARGE SCALE GENOMIC DNA]</scope>
    <source>
        <strain evidence="1 2">NCTC13839</strain>
    </source>
</reference>
<dbReference type="Proteomes" id="UP000242084">
    <property type="component" value="Chromosome 1"/>
</dbReference>
<dbReference type="OrthoDB" id="2412981at2"/>
<dbReference type="EMBL" id="LT906462">
    <property type="protein sequence ID" value="SNV63519.1"/>
    <property type="molecule type" value="Genomic_DNA"/>
</dbReference>
<dbReference type="KEGG" id="sste:SAMEA4384403_0951"/>
<dbReference type="AlphaFoldDB" id="A0A239YWQ3"/>
<evidence type="ECO:0000313" key="1">
    <source>
        <dbReference type="EMBL" id="SNV63519.1"/>
    </source>
</evidence>
<accession>A0A239YWQ3</accession>
<name>A0A239YWQ3_9STAP</name>
<dbReference type="RefSeq" id="WP_095087290.1">
    <property type="nucleotide sequence ID" value="NZ_BMDM01000002.1"/>
</dbReference>
<proteinExistence type="predicted"/>
<gene>
    <name evidence="1" type="ORF">SAMEA4384403_00951</name>
</gene>
<organism evidence="1 2">
    <name type="scientific">Mammaliicoccus stepanovicii</name>
    <dbReference type="NCBI Taxonomy" id="643214"/>
    <lineage>
        <taxon>Bacteria</taxon>
        <taxon>Bacillati</taxon>
        <taxon>Bacillota</taxon>
        <taxon>Bacilli</taxon>
        <taxon>Bacillales</taxon>
        <taxon>Staphylococcaceae</taxon>
        <taxon>Mammaliicoccus</taxon>
    </lineage>
</organism>
<protein>
    <submittedName>
        <fullName evidence="1">Uncharacterized protein</fullName>
    </submittedName>
</protein>
<evidence type="ECO:0000313" key="2">
    <source>
        <dbReference type="Proteomes" id="UP000242084"/>
    </source>
</evidence>